<proteinExistence type="predicted"/>
<dbReference type="STRING" id="1817867.A3F83_15400"/>
<feature type="domain" description="SIS" evidence="1">
    <location>
        <begin position="49"/>
        <end position="203"/>
    </location>
</feature>
<sequence>MSDALLKLIKAPAAERKKKGTVDTPAEIYQQPEMWLETLKILEKQKKEILAFLGGETDRKFLLTGAGTSAFIGLCLENLYNKVSGYEARAVGTTEIITDPAATFLKGRKYFLVHFARSGNSPESVGTFVLGEQSKADIKHIVITCNKDGKLAVMGRAKKKKCLVILLPEKTNDKSLAMTSSFSSMVVAGQYVASLKKSAAYGKIAHALAEAGQKIMSKYSSDLEAACKKPFERAVFLGSNTLYGCAKECHLKLQEETDGIVVGKFDTFLGLRHGPEAVVHDNTLVVYLLSEEPLVHQYELDLINGVKKKGIGMYKIAVCRKADAKVKAAADLVIEHGCDIPDDYQSPAYVILGQSLGVFKSLALGHKPDSPSEAGVITRVVQGVKIYDRPAFYADGSLKVIAG</sequence>
<dbReference type="AlphaFoldDB" id="A0A1F5Z0Y9"/>
<dbReference type="PROSITE" id="PS51464">
    <property type="entry name" value="SIS"/>
    <property type="match status" value="2"/>
</dbReference>
<organism evidence="2 3">
    <name type="scientific">Candidatus Glassbacteria bacterium RIFCSPLOWO2_12_FULL_58_11</name>
    <dbReference type="NCBI Taxonomy" id="1817867"/>
    <lineage>
        <taxon>Bacteria</taxon>
        <taxon>Candidatus Glassiibacteriota</taxon>
    </lineage>
</organism>
<dbReference type="GO" id="GO:1901135">
    <property type="term" value="P:carbohydrate derivative metabolic process"/>
    <property type="evidence" value="ECO:0007669"/>
    <property type="project" value="InterPro"/>
</dbReference>
<dbReference type="InterPro" id="IPR001347">
    <property type="entry name" value="SIS_dom"/>
</dbReference>
<feature type="domain" description="SIS" evidence="1">
    <location>
        <begin position="223"/>
        <end position="371"/>
    </location>
</feature>
<dbReference type="SUPFAM" id="SSF53697">
    <property type="entry name" value="SIS domain"/>
    <property type="match status" value="1"/>
</dbReference>
<name>A0A1F5Z0Y9_9BACT</name>
<accession>A0A1F5Z0Y9</accession>
<dbReference type="EMBL" id="MFIX01000031">
    <property type="protein sequence ID" value="OGG06118.1"/>
    <property type="molecule type" value="Genomic_DNA"/>
</dbReference>
<reference evidence="2 3" key="1">
    <citation type="journal article" date="2016" name="Nat. Commun.">
        <title>Thousands of microbial genomes shed light on interconnected biogeochemical processes in an aquifer system.</title>
        <authorList>
            <person name="Anantharaman K."/>
            <person name="Brown C.T."/>
            <person name="Hug L.A."/>
            <person name="Sharon I."/>
            <person name="Castelle C.J."/>
            <person name="Probst A.J."/>
            <person name="Thomas B.C."/>
            <person name="Singh A."/>
            <person name="Wilkins M.J."/>
            <person name="Karaoz U."/>
            <person name="Brodie E.L."/>
            <person name="Williams K.H."/>
            <person name="Hubbard S.S."/>
            <person name="Banfield J.F."/>
        </authorList>
    </citation>
    <scope>NUCLEOTIDE SEQUENCE [LARGE SCALE GENOMIC DNA]</scope>
</reference>
<evidence type="ECO:0000313" key="3">
    <source>
        <dbReference type="Proteomes" id="UP000179129"/>
    </source>
</evidence>
<dbReference type="GO" id="GO:0097367">
    <property type="term" value="F:carbohydrate derivative binding"/>
    <property type="evidence" value="ECO:0007669"/>
    <property type="project" value="InterPro"/>
</dbReference>
<dbReference type="Proteomes" id="UP000179129">
    <property type="component" value="Unassembled WGS sequence"/>
</dbReference>
<evidence type="ECO:0000313" key="2">
    <source>
        <dbReference type="EMBL" id="OGG06118.1"/>
    </source>
</evidence>
<evidence type="ECO:0000259" key="1">
    <source>
        <dbReference type="PROSITE" id="PS51464"/>
    </source>
</evidence>
<dbReference type="Gene3D" id="3.40.50.10490">
    <property type="entry name" value="Glucose-6-phosphate isomerase like protein, domain 1"/>
    <property type="match status" value="2"/>
</dbReference>
<gene>
    <name evidence="2" type="ORF">A3F83_15400</name>
</gene>
<dbReference type="InterPro" id="IPR046348">
    <property type="entry name" value="SIS_dom_sf"/>
</dbReference>
<protein>
    <recommendedName>
        <fullName evidence="1">SIS domain-containing protein</fullName>
    </recommendedName>
</protein>
<comment type="caution">
    <text evidence="2">The sequence shown here is derived from an EMBL/GenBank/DDBJ whole genome shotgun (WGS) entry which is preliminary data.</text>
</comment>